<sequence length="629" mass="70296">MMVIDTTQHDLQEQTSIPYVNYRAAFSALAEIQAIDFYFALNVCQTLNTSNSDIFHLAIACHQALQNGHSCLPLDLVAGKRLWQSDEDYSDEEKPGFSFSDKPTLLAELNKYEALNNHNAMIVLENEHLYLRRYYLFERQLEKAIKVKLSETSQTNVEASAAVVTELFPDDGHQEIDWQKIAVANALNKNFTVIAGGPGTGKTYTVTKLLAALVMLNQHQDDTRLNIALTAPTGKAAQRLSESILAAIAGFKGMIDDDVLEKLPSKAQTIHRLLGVRANQVNFKHDQNNLLPVDVLLIDEASMIDLALMTRIFRALPEHAKVILLGDPDQLPSVASGSVLSDIAPRPHRGYSEKNSVFLSKVLRHDTGQLLAVDQNNVTDHLTILQHSRRFDGQGGIGVVAKHVIAGNANASWQRLEADASQQVSLESGENMTVLSKYIDTYYKPLLAMTDLSQAFVQLAKFRVLVAMRKGELGVENLNHIVVQRFIEQQLIDTNQGYKKMPLYHGMPIMITENHHKLGLYNGDIGLIWQENDQLVAVFEQVDGYKSLIPSRLPSFELVYAMTIHKTQGSEFNHVLMALPDNSQNKLLTRELLYTGITRAKQQLSVIGEYAVWKQGVEAQVIRHSQLNL</sequence>
<evidence type="ECO:0000256" key="6">
    <source>
        <dbReference type="ARBA" id="ARBA00022839"/>
    </source>
</evidence>
<evidence type="ECO:0000256" key="7">
    <source>
        <dbReference type="ARBA" id="ARBA00022840"/>
    </source>
</evidence>
<dbReference type="Gene3D" id="3.40.50.300">
    <property type="entry name" value="P-loop containing nucleotide triphosphate hydrolases"/>
    <property type="match status" value="3"/>
</dbReference>
<comment type="caution">
    <text evidence="13">The sequence shown here is derived from an EMBL/GenBank/DDBJ whole genome shotgun (WGS) entry which is preliminary data.</text>
</comment>
<evidence type="ECO:0000256" key="4">
    <source>
        <dbReference type="ARBA" id="ARBA00022801"/>
    </source>
</evidence>
<dbReference type="InterPro" id="IPR006344">
    <property type="entry name" value="RecD"/>
</dbReference>
<evidence type="ECO:0000256" key="3">
    <source>
        <dbReference type="ARBA" id="ARBA00022763"/>
    </source>
</evidence>
<evidence type="ECO:0000256" key="10">
    <source>
        <dbReference type="ARBA" id="ARBA00023235"/>
    </source>
</evidence>
<dbReference type="Gene3D" id="1.10.10.1020">
    <property type="entry name" value="RecBCD complex, subunit RecD, N-terminal domain"/>
    <property type="match status" value="1"/>
</dbReference>
<dbReference type="SMART" id="SM00382">
    <property type="entry name" value="AAA"/>
    <property type="match status" value="1"/>
</dbReference>
<keyword evidence="7 11" id="KW-0067">ATP-binding</keyword>
<dbReference type="Pfam" id="PF13245">
    <property type="entry name" value="AAA_19"/>
    <property type="match status" value="1"/>
</dbReference>
<dbReference type="Proteomes" id="UP001157134">
    <property type="component" value="Unassembled WGS sequence"/>
</dbReference>
<comment type="function">
    <text evidence="11">A helicase/nuclease that prepares dsDNA breaks (DSB) for recombinational DNA repair. Binds to DSBs and unwinds DNA via a highly rapid and processive ATP-dependent bidirectional helicase activity. Unwinds dsDNA until it encounters a Chi (crossover hotspot instigator) sequence from the 3' direction. Cuts ssDNA a few nucleotides 3' to the Chi site. The properties and activities of the enzyme are changed at Chi. The Chi-altered holoenzyme produces a long 3'-ssDNA overhang and facilitates RecA-binding to the ssDNA for homologous DNA recombination and repair. Holoenzyme degrades any linearized DNA that is unable to undergo homologous recombination. In the holoenzyme this subunit has ssDNA-dependent ATPase and 5'-3' helicase activity. When added to pre-assembled RecBC greatly stimulates nuclease activity and augments holoenzyme processivity. Negatively regulates the RecA-loading ability of RecBCD.</text>
</comment>
<keyword evidence="9 11" id="KW-0234">DNA repair</keyword>
<reference evidence="13 14" key="1">
    <citation type="submission" date="2023-03" db="EMBL/GenBank/DDBJ databases">
        <title>Thalassotalea loyana LMG 22536T draft genome sequence.</title>
        <authorList>
            <person name="Sawabe T."/>
        </authorList>
    </citation>
    <scope>NUCLEOTIDE SEQUENCE [LARGE SCALE GENOMIC DNA]</scope>
    <source>
        <strain evidence="13 14">LMG 22536</strain>
    </source>
</reference>
<dbReference type="CDD" id="cd17933">
    <property type="entry name" value="DEXSc_RecD-like"/>
    <property type="match status" value="1"/>
</dbReference>
<feature type="domain" description="AAA+ ATPase" evidence="12">
    <location>
        <begin position="188"/>
        <end position="472"/>
    </location>
</feature>
<dbReference type="InterPro" id="IPR027417">
    <property type="entry name" value="P-loop_NTPase"/>
</dbReference>
<keyword evidence="14" id="KW-1185">Reference proteome</keyword>
<evidence type="ECO:0000256" key="1">
    <source>
        <dbReference type="ARBA" id="ARBA00022722"/>
    </source>
</evidence>
<dbReference type="HAMAP" id="MF_01487">
    <property type="entry name" value="RecD"/>
    <property type="match status" value="1"/>
</dbReference>
<dbReference type="InterPro" id="IPR050534">
    <property type="entry name" value="Coronavir_polyprotein_1ab"/>
</dbReference>
<dbReference type="EC" id="5.6.2.3" evidence="11"/>
<feature type="binding site" evidence="11">
    <location>
        <begin position="196"/>
        <end position="203"/>
    </location>
    <ligand>
        <name>ATP</name>
        <dbReference type="ChEBI" id="CHEBI:30616"/>
    </ligand>
</feature>
<organism evidence="13 14">
    <name type="scientific">Thalassotalea loyana</name>
    <dbReference type="NCBI Taxonomy" id="280483"/>
    <lineage>
        <taxon>Bacteria</taxon>
        <taxon>Pseudomonadati</taxon>
        <taxon>Pseudomonadota</taxon>
        <taxon>Gammaproteobacteria</taxon>
        <taxon>Alteromonadales</taxon>
        <taxon>Colwelliaceae</taxon>
        <taxon>Thalassotalea</taxon>
    </lineage>
</organism>
<keyword evidence="10 11" id="KW-0413">Isomerase</keyword>
<comment type="subunit">
    <text evidence="11">Heterotrimer of RecB, RecC and RecD. All subunits contribute to DNA-binding.</text>
</comment>
<keyword evidence="4 11" id="KW-0378">Hydrolase</keyword>
<keyword evidence="2 11" id="KW-0547">Nucleotide-binding</keyword>
<dbReference type="Pfam" id="PF21185">
    <property type="entry name" value="RecD_N"/>
    <property type="match status" value="1"/>
</dbReference>
<proteinExistence type="inferred from homology"/>
<evidence type="ECO:0000259" key="12">
    <source>
        <dbReference type="SMART" id="SM00382"/>
    </source>
</evidence>
<dbReference type="SUPFAM" id="SSF52540">
    <property type="entry name" value="P-loop containing nucleoside triphosphate hydrolases"/>
    <property type="match status" value="1"/>
</dbReference>
<keyword evidence="8 11" id="KW-0238">DNA-binding</keyword>
<keyword evidence="3 11" id="KW-0227">DNA damage</keyword>
<dbReference type="InterPro" id="IPR049550">
    <property type="entry name" value="RecD_N"/>
</dbReference>
<keyword evidence="5 11" id="KW-0347">Helicase</keyword>
<evidence type="ECO:0000313" key="13">
    <source>
        <dbReference type="EMBL" id="GLX85279.1"/>
    </source>
</evidence>
<dbReference type="InterPro" id="IPR041851">
    <property type="entry name" value="RecD_N_sf"/>
</dbReference>
<comment type="similarity">
    <text evidence="11">Belongs to the RecD family.</text>
</comment>
<evidence type="ECO:0000256" key="9">
    <source>
        <dbReference type="ARBA" id="ARBA00023204"/>
    </source>
</evidence>
<comment type="catalytic activity">
    <reaction evidence="11">
        <text>ATP + H2O = ADP + phosphate + H(+)</text>
        <dbReference type="Rhea" id="RHEA:13065"/>
        <dbReference type="ChEBI" id="CHEBI:15377"/>
        <dbReference type="ChEBI" id="CHEBI:15378"/>
        <dbReference type="ChEBI" id="CHEBI:30616"/>
        <dbReference type="ChEBI" id="CHEBI:43474"/>
        <dbReference type="ChEBI" id="CHEBI:456216"/>
        <dbReference type="EC" id="5.6.2.3"/>
    </reaction>
</comment>
<dbReference type="EMBL" id="BSSV01000003">
    <property type="protein sequence ID" value="GLX85279.1"/>
    <property type="molecule type" value="Genomic_DNA"/>
</dbReference>
<protein>
    <recommendedName>
        <fullName evidence="11">RecBCD enzyme subunit RecD</fullName>
        <ecNumber evidence="11">5.6.2.3</ecNumber>
    </recommendedName>
    <alternativeName>
        <fullName evidence="11">DNA 5'-3' helicase subunit RecD</fullName>
    </alternativeName>
    <alternativeName>
        <fullName evidence="11">Exonuclease V subunit RecD</fullName>
        <shortName evidence="11">ExoV subunit RecD</shortName>
    </alternativeName>
    <alternativeName>
        <fullName evidence="11">Helicase/nuclease RecBCD subunit RecD</fullName>
    </alternativeName>
</protein>
<dbReference type="PANTHER" id="PTHR43788">
    <property type="entry name" value="DNA2/NAM7 HELICASE FAMILY MEMBER"/>
    <property type="match status" value="1"/>
</dbReference>
<dbReference type="RefSeq" id="WP_284297241.1">
    <property type="nucleotide sequence ID" value="NZ_BSSV01000003.1"/>
</dbReference>
<dbReference type="InterPro" id="IPR003593">
    <property type="entry name" value="AAA+_ATPase"/>
</dbReference>
<name>A0ABQ6HCW4_9GAMM</name>
<evidence type="ECO:0000313" key="14">
    <source>
        <dbReference type="Proteomes" id="UP001157134"/>
    </source>
</evidence>
<comment type="miscellaneous">
    <text evidence="11">In the RecBCD complex, RecB has a slow 3'-5' helicase, an exonuclease activity and loads RecA onto ssDNA, RecD has a fast 5'-3' helicase activity, while RecC stimulates the ATPase and processivity of the RecB helicase and contributes to recognition of the Chi site.</text>
</comment>
<evidence type="ECO:0000256" key="2">
    <source>
        <dbReference type="ARBA" id="ARBA00022741"/>
    </source>
</evidence>
<accession>A0ABQ6HCW4</accession>
<evidence type="ECO:0000256" key="8">
    <source>
        <dbReference type="ARBA" id="ARBA00023125"/>
    </source>
</evidence>
<keyword evidence="1 11" id="KW-0540">Nuclease</keyword>
<evidence type="ECO:0000256" key="11">
    <source>
        <dbReference type="HAMAP-Rule" id="MF_01487"/>
    </source>
</evidence>
<dbReference type="InterPro" id="IPR027785">
    <property type="entry name" value="UvrD-like_helicase_C"/>
</dbReference>
<dbReference type="PANTHER" id="PTHR43788:SF6">
    <property type="entry name" value="DNA HELICASE B"/>
    <property type="match status" value="1"/>
</dbReference>
<evidence type="ECO:0000256" key="5">
    <source>
        <dbReference type="ARBA" id="ARBA00022806"/>
    </source>
</evidence>
<dbReference type="NCBIfam" id="TIGR01447">
    <property type="entry name" value="recD"/>
    <property type="match status" value="1"/>
</dbReference>
<gene>
    <name evidence="11" type="primary">recD</name>
    <name evidence="13" type="ORF">tloyanaT_15310</name>
</gene>
<dbReference type="CDD" id="cd18809">
    <property type="entry name" value="SF1_C_RecD"/>
    <property type="match status" value="1"/>
</dbReference>
<keyword evidence="6 11" id="KW-0269">Exonuclease</keyword>
<dbReference type="Pfam" id="PF13538">
    <property type="entry name" value="UvrD_C_2"/>
    <property type="match status" value="1"/>
</dbReference>